<dbReference type="InterPro" id="IPR032675">
    <property type="entry name" value="LRR_dom_sf"/>
</dbReference>
<dbReference type="Pfam" id="PF08263">
    <property type="entry name" value="LRRNT_2"/>
    <property type="match status" value="1"/>
</dbReference>
<comment type="caution">
    <text evidence="6">The sequence shown here is derived from an EMBL/GenBank/DDBJ whole genome shotgun (WGS) entry which is preliminary data.</text>
</comment>
<dbReference type="Gene3D" id="3.80.10.10">
    <property type="entry name" value="Ribonuclease Inhibitor"/>
    <property type="match status" value="1"/>
</dbReference>
<feature type="domain" description="Leucine-rich repeat-containing N-terminal plant-type" evidence="5">
    <location>
        <begin position="26"/>
        <end position="65"/>
    </location>
</feature>
<dbReference type="EMBL" id="JBFOLJ010000006">
    <property type="protein sequence ID" value="KAL2528496.1"/>
    <property type="molecule type" value="Genomic_DNA"/>
</dbReference>
<dbReference type="AlphaFoldDB" id="A0ABD1UTV7"/>
<evidence type="ECO:0000256" key="4">
    <source>
        <dbReference type="SAM" id="SignalP"/>
    </source>
</evidence>
<dbReference type="SUPFAM" id="SSF52058">
    <property type="entry name" value="L domain-like"/>
    <property type="match status" value="1"/>
</dbReference>
<dbReference type="InterPro" id="IPR013210">
    <property type="entry name" value="LRR_N_plant-typ"/>
</dbReference>
<proteinExistence type="predicted"/>
<sequence>MGKNVIFTLVTMLYLLIYVVASPNNSTDEYALLAFIAQITSDPNKILAKNWSQRTSFCNWIGITCGGRHQRVRSLSLANMGLGCTIAKEIGGLSFLRVLIISNNNFHGFIQANFKK</sequence>
<dbReference type="Proteomes" id="UP001604277">
    <property type="component" value="Unassembled WGS sequence"/>
</dbReference>
<dbReference type="PANTHER" id="PTHR48060:SF21">
    <property type="entry name" value="L DOMAIN-LIKE PROTEIN"/>
    <property type="match status" value="1"/>
</dbReference>
<feature type="signal peptide" evidence="4">
    <location>
        <begin position="1"/>
        <end position="21"/>
    </location>
</feature>
<name>A0ABD1UTV7_9LAMI</name>
<reference evidence="7" key="1">
    <citation type="submission" date="2024-07" db="EMBL/GenBank/DDBJ databases">
        <title>Two chromosome-level genome assemblies of Korean endemic species Abeliophyllum distichum and Forsythia ovata (Oleaceae).</title>
        <authorList>
            <person name="Jang H."/>
        </authorList>
    </citation>
    <scope>NUCLEOTIDE SEQUENCE [LARGE SCALE GENOMIC DNA]</scope>
</reference>
<keyword evidence="3" id="KW-0677">Repeat</keyword>
<keyword evidence="1" id="KW-0433">Leucine-rich repeat</keyword>
<evidence type="ECO:0000259" key="5">
    <source>
        <dbReference type="Pfam" id="PF08263"/>
    </source>
</evidence>
<protein>
    <submittedName>
        <fullName evidence="6">LRR receptor-like serine/threonine-protein kinase EFR</fullName>
    </submittedName>
</protein>
<keyword evidence="2 4" id="KW-0732">Signal</keyword>
<evidence type="ECO:0000256" key="1">
    <source>
        <dbReference type="ARBA" id="ARBA00022614"/>
    </source>
</evidence>
<organism evidence="6 7">
    <name type="scientific">Forsythia ovata</name>
    <dbReference type="NCBI Taxonomy" id="205694"/>
    <lineage>
        <taxon>Eukaryota</taxon>
        <taxon>Viridiplantae</taxon>
        <taxon>Streptophyta</taxon>
        <taxon>Embryophyta</taxon>
        <taxon>Tracheophyta</taxon>
        <taxon>Spermatophyta</taxon>
        <taxon>Magnoliopsida</taxon>
        <taxon>eudicotyledons</taxon>
        <taxon>Gunneridae</taxon>
        <taxon>Pentapetalae</taxon>
        <taxon>asterids</taxon>
        <taxon>lamiids</taxon>
        <taxon>Lamiales</taxon>
        <taxon>Oleaceae</taxon>
        <taxon>Forsythieae</taxon>
        <taxon>Forsythia</taxon>
    </lineage>
</organism>
<evidence type="ECO:0000256" key="2">
    <source>
        <dbReference type="ARBA" id="ARBA00022729"/>
    </source>
</evidence>
<evidence type="ECO:0000313" key="6">
    <source>
        <dbReference type="EMBL" id="KAL2528496.1"/>
    </source>
</evidence>
<evidence type="ECO:0000313" key="7">
    <source>
        <dbReference type="Proteomes" id="UP001604277"/>
    </source>
</evidence>
<dbReference type="InterPro" id="IPR053211">
    <property type="entry name" value="DNA_repair-toleration"/>
</dbReference>
<gene>
    <name evidence="6" type="ORF">Fot_21097</name>
</gene>
<feature type="chain" id="PRO_5044816571" evidence="4">
    <location>
        <begin position="22"/>
        <end position="116"/>
    </location>
</feature>
<accession>A0ABD1UTV7</accession>
<evidence type="ECO:0000256" key="3">
    <source>
        <dbReference type="ARBA" id="ARBA00022737"/>
    </source>
</evidence>
<dbReference type="PANTHER" id="PTHR48060">
    <property type="entry name" value="DNA DAMAGE-REPAIR/TOLERATION PROTEIN DRT100"/>
    <property type="match status" value="1"/>
</dbReference>
<keyword evidence="7" id="KW-1185">Reference proteome</keyword>